<evidence type="ECO:0000256" key="7">
    <source>
        <dbReference type="SAM" id="MobiDB-lite"/>
    </source>
</evidence>
<feature type="domain" description="Thioredoxin-like fold" evidence="9">
    <location>
        <begin position="313"/>
        <end position="408"/>
    </location>
</feature>
<dbReference type="Pfam" id="PF13905">
    <property type="entry name" value="Thioredoxin_8"/>
    <property type="match status" value="3"/>
</dbReference>
<keyword evidence="2" id="KW-0677">Repeat</keyword>
<dbReference type="SUPFAM" id="SSF52833">
    <property type="entry name" value="Thioredoxin-like"/>
    <property type="match status" value="3"/>
</dbReference>
<dbReference type="GO" id="GO:0047134">
    <property type="term" value="F:protein-disulfide reductase [NAD(P)H] activity"/>
    <property type="evidence" value="ECO:0007669"/>
    <property type="project" value="UniProtKB-EC"/>
</dbReference>
<dbReference type="AlphaFoldDB" id="A0A8K0GR23"/>
<feature type="region of interest" description="Disordered" evidence="7">
    <location>
        <begin position="503"/>
        <end position="529"/>
    </location>
</feature>
<evidence type="ECO:0000256" key="1">
    <source>
        <dbReference type="ARBA" id="ARBA00012612"/>
    </source>
</evidence>
<comment type="caution">
    <text evidence="10">The sequence shown here is derived from an EMBL/GenBank/DDBJ whole genome shotgun (WGS) entry which is preliminary data.</text>
</comment>
<feature type="domain" description="DC1" evidence="8">
    <location>
        <begin position="456"/>
        <end position="497"/>
    </location>
</feature>
<dbReference type="InterPro" id="IPR012336">
    <property type="entry name" value="Thioredoxin-like_fold"/>
</dbReference>
<keyword evidence="11" id="KW-1185">Reference proteome</keyword>
<dbReference type="Gene3D" id="3.40.30.10">
    <property type="entry name" value="Glutaredoxin"/>
    <property type="match status" value="3"/>
</dbReference>
<evidence type="ECO:0000256" key="5">
    <source>
        <dbReference type="ARBA" id="ARBA00047388"/>
    </source>
</evidence>
<evidence type="ECO:0000256" key="3">
    <source>
        <dbReference type="ARBA" id="ARBA00023002"/>
    </source>
</evidence>
<sequence length="529" mass="60929">MAESGSYDLLQLLSWEKRDFLIRNNGEQVKISGLIGKTVESFIGHFSKMPWLAVPFSDSPTKKRLKKLFKVMGIPEFVILDANGNVSTQEGTKVVWEYGAEGFPFTLERISFLIEEERAAKLNQSLNSMLVSSTSNYLISNYGNLVPVSELENKTVVLFFTMKSHRQCLKFTPLLIETYKDLKDKGCDFEVVSISQDRNDKQFREGFATLPWLALPFNNKVSEKLARYFDLRTLPTLVIIGPNGKTLRSNAVELIEDYGSEGYPFTSERLTQVAEDERAKREAQTLECLLVSGDRDFVMENSGFTTPISDLVGKHILLFVSALHCASSRTFLSKLVQTYFEIKSKVDDAFEVIFVSCDVDNPTFCKYFDQMPWLAIPYVDARRKSILRWFRIRERDIPKVIAIGPSGRTVTTEARKLIRVHGEEAFPFTEEHMKSLKEEIKDMVQGWPETVMNCERHQHELLLIDEVQFNCFRCREMGFGWFYYCEECDFALHPVCALMDKEKPKEEDKKNVTDENAKESKEEEEEETN</sequence>
<dbReference type="InterPro" id="IPR036249">
    <property type="entry name" value="Thioredoxin-like_sf"/>
</dbReference>
<dbReference type="EMBL" id="VOIH02000012">
    <property type="protein sequence ID" value="KAF3431260.1"/>
    <property type="molecule type" value="Genomic_DNA"/>
</dbReference>
<dbReference type="Pfam" id="PF03107">
    <property type="entry name" value="C1_2"/>
    <property type="match status" value="1"/>
</dbReference>
<name>A0A8K0GR23_9ROSA</name>
<keyword evidence="4" id="KW-0520">NAD</keyword>
<evidence type="ECO:0000259" key="8">
    <source>
        <dbReference type="Pfam" id="PF03107"/>
    </source>
</evidence>
<dbReference type="PANTHER" id="PTHR13871">
    <property type="entry name" value="THIOREDOXIN"/>
    <property type="match status" value="1"/>
</dbReference>
<dbReference type="SUPFAM" id="SSF57889">
    <property type="entry name" value="Cysteine-rich domain"/>
    <property type="match status" value="1"/>
</dbReference>
<proteinExistence type="predicted"/>
<feature type="domain" description="Thioredoxin-like fold" evidence="9">
    <location>
        <begin position="37"/>
        <end position="86"/>
    </location>
</feature>
<evidence type="ECO:0000256" key="6">
    <source>
        <dbReference type="ARBA" id="ARBA00047804"/>
    </source>
</evidence>
<dbReference type="Proteomes" id="UP000796880">
    <property type="component" value="Unassembled WGS sequence"/>
</dbReference>
<comment type="catalytic activity">
    <reaction evidence="6">
        <text>[protein]-dithiol + NADP(+) = [protein]-disulfide + NADPH + H(+)</text>
        <dbReference type="Rhea" id="RHEA:18753"/>
        <dbReference type="Rhea" id="RHEA-COMP:10593"/>
        <dbReference type="Rhea" id="RHEA-COMP:10594"/>
        <dbReference type="ChEBI" id="CHEBI:15378"/>
        <dbReference type="ChEBI" id="CHEBI:29950"/>
        <dbReference type="ChEBI" id="CHEBI:50058"/>
        <dbReference type="ChEBI" id="CHEBI:57783"/>
        <dbReference type="ChEBI" id="CHEBI:58349"/>
        <dbReference type="EC" id="1.8.1.8"/>
    </reaction>
</comment>
<comment type="catalytic activity">
    <reaction evidence="5">
        <text>[protein]-dithiol + NAD(+) = [protein]-disulfide + NADH + H(+)</text>
        <dbReference type="Rhea" id="RHEA:18749"/>
        <dbReference type="Rhea" id="RHEA-COMP:10593"/>
        <dbReference type="Rhea" id="RHEA-COMP:10594"/>
        <dbReference type="ChEBI" id="CHEBI:15378"/>
        <dbReference type="ChEBI" id="CHEBI:29950"/>
        <dbReference type="ChEBI" id="CHEBI:50058"/>
        <dbReference type="ChEBI" id="CHEBI:57540"/>
        <dbReference type="ChEBI" id="CHEBI:57945"/>
        <dbReference type="EC" id="1.8.1.8"/>
    </reaction>
</comment>
<dbReference type="InterPro" id="IPR046349">
    <property type="entry name" value="C1-like_sf"/>
</dbReference>
<accession>A0A8K0GR23</accession>
<dbReference type="PANTHER" id="PTHR13871:SF96">
    <property type="entry name" value="THIOREDOXIN DOMAIN-CONTAINING PROTEIN"/>
    <property type="match status" value="1"/>
</dbReference>
<dbReference type="OrthoDB" id="409136at2759"/>
<dbReference type="InterPro" id="IPR004146">
    <property type="entry name" value="DC1"/>
</dbReference>
<gene>
    <name evidence="10" type="ORF">FNV43_RR25990</name>
</gene>
<reference evidence="10" key="1">
    <citation type="submission" date="2020-03" db="EMBL/GenBank/DDBJ databases">
        <title>A high-quality chromosome-level genome assembly of a woody plant with both climbing and erect habits, Rhamnella rubrinervis.</title>
        <authorList>
            <person name="Lu Z."/>
            <person name="Yang Y."/>
            <person name="Zhu X."/>
            <person name="Sun Y."/>
        </authorList>
    </citation>
    <scope>NUCLEOTIDE SEQUENCE</scope>
    <source>
        <strain evidence="10">BYM</strain>
        <tissue evidence="10">Leaf</tissue>
    </source>
</reference>
<dbReference type="EC" id="1.8.1.8" evidence="1"/>
<dbReference type="InterPro" id="IPR052259">
    <property type="entry name" value="Nucleoredoxin-like"/>
</dbReference>
<evidence type="ECO:0000256" key="2">
    <source>
        <dbReference type="ARBA" id="ARBA00022737"/>
    </source>
</evidence>
<keyword evidence="3" id="KW-0560">Oxidoreductase</keyword>
<feature type="domain" description="Thioredoxin-like fold" evidence="9">
    <location>
        <begin position="153"/>
        <end position="245"/>
    </location>
</feature>
<evidence type="ECO:0000313" key="11">
    <source>
        <dbReference type="Proteomes" id="UP000796880"/>
    </source>
</evidence>
<feature type="compositionally biased region" description="Basic and acidic residues" evidence="7">
    <location>
        <begin position="503"/>
        <end position="521"/>
    </location>
</feature>
<protein>
    <recommendedName>
        <fullName evidence="1">protein-disulfide reductase</fullName>
        <ecNumber evidence="1">1.8.1.8</ecNumber>
    </recommendedName>
</protein>
<organism evidence="10 11">
    <name type="scientific">Rhamnella rubrinervis</name>
    <dbReference type="NCBI Taxonomy" id="2594499"/>
    <lineage>
        <taxon>Eukaryota</taxon>
        <taxon>Viridiplantae</taxon>
        <taxon>Streptophyta</taxon>
        <taxon>Embryophyta</taxon>
        <taxon>Tracheophyta</taxon>
        <taxon>Spermatophyta</taxon>
        <taxon>Magnoliopsida</taxon>
        <taxon>eudicotyledons</taxon>
        <taxon>Gunneridae</taxon>
        <taxon>Pentapetalae</taxon>
        <taxon>rosids</taxon>
        <taxon>fabids</taxon>
        <taxon>Rosales</taxon>
        <taxon>Rhamnaceae</taxon>
        <taxon>rhamnoid group</taxon>
        <taxon>Rhamneae</taxon>
        <taxon>Rhamnella</taxon>
    </lineage>
</organism>
<evidence type="ECO:0000313" key="10">
    <source>
        <dbReference type="EMBL" id="KAF3431260.1"/>
    </source>
</evidence>
<evidence type="ECO:0000259" key="9">
    <source>
        <dbReference type="Pfam" id="PF13905"/>
    </source>
</evidence>
<evidence type="ECO:0000256" key="4">
    <source>
        <dbReference type="ARBA" id="ARBA00023027"/>
    </source>
</evidence>